<dbReference type="RefSeq" id="WP_014678512.1">
    <property type="nucleotide sequence ID" value="NC_017770.1"/>
</dbReference>
<keyword evidence="3" id="KW-1185">Reference proteome</keyword>
<dbReference type="AlphaFoldDB" id="H8KXI8"/>
<accession>H8KXI8</accession>
<dbReference type="EMBL" id="CP003349">
    <property type="protein sequence ID" value="AFD05284.1"/>
    <property type="molecule type" value="Genomic_DNA"/>
</dbReference>
<evidence type="ECO:0000313" key="3">
    <source>
        <dbReference type="Proteomes" id="UP000007590"/>
    </source>
</evidence>
<dbReference type="STRING" id="929556.Solca_0129"/>
<evidence type="ECO:0000313" key="2">
    <source>
        <dbReference type="EMBL" id="AFD05284.1"/>
    </source>
</evidence>
<dbReference type="HOGENOM" id="CLU_628246_0_0_10"/>
<dbReference type="GO" id="GO:0009279">
    <property type="term" value="C:cell outer membrane"/>
    <property type="evidence" value="ECO:0007669"/>
    <property type="project" value="UniProtKB-SubCell"/>
</dbReference>
<dbReference type="InterPro" id="IPR011990">
    <property type="entry name" value="TPR-like_helical_dom_sf"/>
</dbReference>
<dbReference type="SUPFAM" id="SSF48452">
    <property type="entry name" value="TPR-like"/>
    <property type="match status" value="1"/>
</dbReference>
<dbReference type="Proteomes" id="UP000007590">
    <property type="component" value="Chromosome"/>
</dbReference>
<dbReference type="Gene3D" id="1.25.40.390">
    <property type="match status" value="1"/>
</dbReference>
<protein>
    <submittedName>
        <fullName evidence="2">RagB/SusD family protein</fullName>
    </submittedName>
</protein>
<dbReference type="PROSITE" id="PS51257">
    <property type="entry name" value="PROKAR_LIPOPROTEIN"/>
    <property type="match status" value="1"/>
</dbReference>
<feature type="signal peptide" evidence="1">
    <location>
        <begin position="1"/>
        <end position="23"/>
    </location>
</feature>
<evidence type="ECO:0000256" key="1">
    <source>
        <dbReference type="SAM" id="SignalP"/>
    </source>
</evidence>
<organism evidence="2 3">
    <name type="scientific">Solitalea canadensis (strain ATCC 29591 / DSM 3403 / JCM 21819 / LMG 8368 / NBRC 15130 / NCIMB 12057 / USAM 9D)</name>
    <name type="common">Flexibacter canadensis</name>
    <dbReference type="NCBI Taxonomy" id="929556"/>
    <lineage>
        <taxon>Bacteria</taxon>
        <taxon>Pseudomonadati</taxon>
        <taxon>Bacteroidota</taxon>
        <taxon>Sphingobacteriia</taxon>
        <taxon>Sphingobacteriales</taxon>
        <taxon>Sphingobacteriaceae</taxon>
        <taxon>Solitalea</taxon>
    </lineage>
</organism>
<gene>
    <name evidence="2" type="ordered locus">Solca_0129</name>
</gene>
<proteinExistence type="predicted"/>
<feature type="chain" id="PRO_5003613305" evidence="1">
    <location>
        <begin position="24"/>
        <end position="433"/>
    </location>
</feature>
<sequence length="433" mass="46851">MKQHIMKFSSYVKIGLVSLIVFACNKEYLDPQKAVPEEVFNSPSGLTAVVTGLQRVYTFERASSMYNVVTANGFVTKELLLVNPGNVAEGQLNAGGSTLDGTNTIITGLWASSNKIIFDADRVIVNAEKLNDKNYASGLIAYATIFKAIALGDLAMYWDHVPDGNGVNVGFITSEAGFNRAIADIDKALTLIAANPMSSTFLSAIPAGIDIVSMLNALKARYALYVGNNALALSTANAIDLTKKSTFNFDAITLNPIFQTATATNNVYQPVDSTLGLPVGLQPEFADQRVSFYTTINPTIAPRFRIKGFAVAANTSFPVYLTGEITLTKAEAYARQGDLVNGLAELNKVVTKTALTDPFGVGAALPPIASVASQQELLDLIYKHRCIELYMSGLKLIDMRRFGRPVTEMKRALFPYPFSERDNNPNTPPDPAF</sequence>
<dbReference type="KEGG" id="scn:Solca_0129"/>
<name>H8KXI8_SOLCM</name>
<reference evidence="2" key="1">
    <citation type="submission" date="2012-02" db="EMBL/GenBank/DDBJ databases">
        <title>The complete genome of Solitalea canadensis DSM 3403.</title>
        <authorList>
            <consortium name="US DOE Joint Genome Institute (JGI-PGF)"/>
            <person name="Lucas S."/>
            <person name="Copeland A."/>
            <person name="Lapidus A."/>
            <person name="Glavina del Rio T."/>
            <person name="Dalin E."/>
            <person name="Tice H."/>
            <person name="Bruce D."/>
            <person name="Goodwin L."/>
            <person name="Pitluck S."/>
            <person name="Peters L."/>
            <person name="Ovchinnikova G."/>
            <person name="Lu M."/>
            <person name="Kyrpides N."/>
            <person name="Mavromatis K."/>
            <person name="Ivanova N."/>
            <person name="Brettin T."/>
            <person name="Detter J.C."/>
            <person name="Han C."/>
            <person name="Larimer F."/>
            <person name="Land M."/>
            <person name="Hauser L."/>
            <person name="Markowitz V."/>
            <person name="Cheng J.-F."/>
            <person name="Hugenholtz P."/>
            <person name="Woyke T."/>
            <person name="Wu D."/>
            <person name="Spring S."/>
            <person name="Schroeder M."/>
            <person name="Kopitz M."/>
            <person name="Brambilla E."/>
            <person name="Klenk H.-P."/>
            <person name="Eisen J.A."/>
        </authorList>
    </citation>
    <scope>NUCLEOTIDE SEQUENCE</scope>
    <source>
        <strain evidence="2">DSM 3403</strain>
    </source>
</reference>
<dbReference type="OrthoDB" id="1522814at2"/>
<dbReference type="eggNOG" id="ENOG502Z83P">
    <property type="taxonomic scope" value="Bacteria"/>
</dbReference>
<keyword evidence="1" id="KW-0732">Signal</keyword>